<proteinExistence type="predicted"/>
<protein>
    <recommendedName>
        <fullName evidence="5">DUF3742 domain-containing protein</fullName>
    </recommendedName>
</protein>
<keyword evidence="2" id="KW-0812">Transmembrane</keyword>
<keyword evidence="2" id="KW-1133">Transmembrane helix</keyword>
<dbReference type="EMBL" id="CP003415">
    <property type="protein sequence ID" value="AFI89576.1"/>
    <property type="molecule type" value="Genomic_DNA"/>
</dbReference>
<evidence type="ECO:0000256" key="2">
    <source>
        <dbReference type="SAM" id="Phobius"/>
    </source>
</evidence>
<keyword evidence="2" id="KW-0472">Membrane</keyword>
<evidence type="ECO:0008006" key="5">
    <source>
        <dbReference type="Google" id="ProtNLM"/>
    </source>
</evidence>
<dbReference type="AlphaFoldDB" id="A0A0H3I6M1"/>
<evidence type="ECO:0000313" key="4">
    <source>
        <dbReference type="Proteomes" id="UP000008044"/>
    </source>
</evidence>
<dbReference type="PATRIC" id="fig|1166016.3.peg.1503"/>
<dbReference type="HOGENOM" id="CLU_133794_2_0_6"/>
<feature type="compositionally biased region" description="Basic and acidic residues" evidence="1">
    <location>
        <begin position="110"/>
        <end position="125"/>
    </location>
</feature>
<gene>
    <name evidence="3" type="ordered locus">W5S_1482</name>
</gene>
<dbReference type="eggNOG" id="ENOG502ZBV0">
    <property type="taxonomic scope" value="Bacteria"/>
</dbReference>
<evidence type="ECO:0000313" key="3">
    <source>
        <dbReference type="EMBL" id="AFI89576.1"/>
    </source>
</evidence>
<sequence length="125" mass="14198">MTMNSTSHNSIAERFGRWLGRGWRGYVRCEQQISSWFVDQGMPVKVAFALLWIAKLALLGLLLYVAFWLALLLIGLLLVAQSRGNREHDDLQPSMELRHGEAGFGLYSSDGHRIDPHDPNDPYDD</sequence>
<dbReference type="InterPro" id="IPR022213">
    <property type="entry name" value="DUF3742"/>
</dbReference>
<dbReference type="KEGG" id="pec:W5S_1482"/>
<reference evidence="3 4" key="1">
    <citation type="journal article" date="2012" name="J. Bacteriol.">
        <title>Genome sequence of Pectobacterium sp. strain SCC3193.</title>
        <authorList>
            <person name="Koskinen J.P."/>
            <person name="Laine P."/>
            <person name="Niemi O."/>
            <person name="Nykyri J."/>
            <person name="Harjunpaa H."/>
            <person name="Auvinen P."/>
            <person name="Paulin L."/>
            <person name="Pirhonen M."/>
            <person name="Palva T."/>
            <person name="Holm L."/>
        </authorList>
    </citation>
    <scope>NUCLEOTIDE SEQUENCE [LARGE SCALE GENOMIC DNA]</scope>
    <source>
        <strain evidence="3 4">SCC3193</strain>
    </source>
</reference>
<dbReference type="Proteomes" id="UP000008044">
    <property type="component" value="Chromosome"/>
</dbReference>
<accession>A0A0H3I6M1</accession>
<feature type="transmembrane region" description="Helical" evidence="2">
    <location>
        <begin position="46"/>
        <end position="79"/>
    </location>
</feature>
<organism evidence="3 4">
    <name type="scientific">Pectobacterium parmentieri</name>
    <dbReference type="NCBI Taxonomy" id="1905730"/>
    <lineage>
        <taxon>Bacteria</taxon>
        <taxon>Pseudomonadati</taxon>
        <taxon>Pseudomonadota</taxon>
        <taxon>Gammaproteobacteria</taxon>
        <taxon>Enterobacterales</taxon>
        <taxon>Pectobacteriaceae</taxon>
        <taxon>Pectobacterium</taxon>
    </lineage>
</organism>
<name>A0A0H3I6M1_PECPM</name>
<dbReference type="Pfam" id="PF12553">
    <property type="entry name" value="DUF3742"/>
    <property type="match status" value="1"/>
</dbReference>
<feature type="region of interest" description="Disordered" evidence="1">
    <location>
        <begin position="102"/>
        <end position="125"/>
    </location>
</feature>
<evidence type="ECO:0000256" key="1">
    <source>
        <dbReference type="SAM" id="MobiDB-lite"/>
    </source>
</evidence>